<dbReference type="PANTHER" id="PTHR45661:SF3">
    <property type="entry name" value="IG-LIKE DOMAIN-CONTAINING PROTEIN"/>
    <property type="match status" value="1"/>
</dbReference>
<dbReference type="EMBL" id="GDID01000335">
    <property type="protein sequence ID" value="JAP96271.1"/>
    <property type="molecule type" value="Transcribed_RNA"/>
</dbReference>
<dbReference type="PANTHER" id="PTHR45661">
    <property type="entry name" value="SURFACE ANTIGEN"/>
    <property type="match status" value="1"/>
</dbReference>
<dbReference type="Gene3D" id="3.80.10.10">
    <property type="entry name" value="Ribonuclease Inhibitor"/>
    <property type="match status" value="2"/>
</dbReference>
<evidence type="ECO:0000313" key="1">
    <source>
        <dbReference type="EMBL" id="JAP96271.1"/>
    </source>
</evidence>
<dbReference type="InterPro" id="IPR032675">
    <property type="entry name" value="LRR_dom_sf"/>
</dbReference>
<name>A0A146KLM4_9EUKA</name>
<feature type="non-terminal residue" evidence="1">
    <location>
        <position position="373"/>
    </location>
</feature>
<dbReference type="InterPro" id="IPR026906">
    <property type="entry name" value="LRR_5"/>
</dbReference>
<dbReference type="Pfam" id="PF13306">
    <property type="entry name" value="LRR_5"/>
    <property type="match status" value="2"/>
</dbReference>
<gene>
    <name evidence="1" type="ORF">TPC1_10449</name>
</gene>
<accession>A0A146KLM4</accession>
<proteinExistence type="predicted"/>
<organism evidence="1">
    <name type="scientific">Trepomonas sp. PC1</name>
    <dbReference type="NCBI Taxonomy" id="1076344"/>
    <lineage>
        <taxon>Eukaryota</taxon>
        <taxon>Metamonada</taxon>
        <taxon>Diplomonadida</taxon>
        <taxon>Hexamitidae</taxon>
        <taxon>Hexamitinae</taxon>
        <taxon>Trepomonas</taxon>
    </lineage>
</organism>
<protein>
    <submittedName>
        <fullName evidence="1">Leucine rich repeats-containing protein</fullName>
    </submittedName>
</protein>
<sequence>MDLACEQLLRQKILTKYKDMRIQHGSFPKTLPNNIRFIEAGQLIEFPACSFLLDTTLFEIVCPNVIKVGERAFMNSKLRYFRGSPELLEDECFSSCIYLSDFDSSRLRKLGNGSFNHCYQVTQLNAKFLKSVPDNCFSMSGLQSINLPDCLQLGKECFSHCYQLTYINLPFAKVQINSFDGVENLLDIIADSELAQECGFRHLFQKVDFNKPTYEKHVVYNLSKHLKQKISPQLQLVVAKNISNNLQNIKFLYLSTPTLEKQQFQNAPLLVVCCPFVANIPEKCFSNCFYLKSAAFESVLEVESGAFENNYGLTEVYCPKLQKCAQSAFFRCLEVALGGKAGQILNCVGKSGKGEGMQLQKYVNGIEVGEMEG</sequence>
<dbReference type="SUPFAM" id="SSF52058">
    <property type="entry name" value="L domain-like"/>
    <property type="match status" value="1"/>
</dbReference>
<reference evidence="1" key="1">
    <citation type="submission" date="2015-07" db="EMBL/GenBank/DDBJ databases">
        <title>Adaptation to a free-living lifestyle via gene acquisitions in the diplomonad Trepomonas sp. PC1.</title>
        <authorList>
            <person name="Xu F."/>
            <person name="Jerlstrom-Hultqvist J."/>
            <person name="Kolisko M."/>
            <person name="Simpson A.G.B."/>
            <person name="Roger A.J."/>
            <person name="Svard S.G."/>
            <person name="Andersson J.O."/>
        </authorList>
    </citation>
    <scope>NUCLEOTIDE SEQUENCE</scope>
    <source>
        <strain evidence="1">PC1</strain>
    </source>
</reference>
<dbReference type="AlphaFoldDB" id="A0A146KLM4"/>
<dbReference type="InterPro" id="IPR053139">
    <property type="entry name" value="Surface_bspA-like"/>
</dbReference>